<dbReference type="InterPro" id="IPR004026">
    <property type="entry name" value="Ada_DNA_repair_Zn-bd"/>
</dbReference>
<proteinExistence type="inferred from homology"/>
<dbReference type="InterPro" id="IPR023170">
    <property type="entry name" value="HhH_base_excis_C"/>
</dbReference>
<dbReference type="EMBL" id="CABPRV010000005">
    <property type="protein sequence ID" value="VVE09142.1"/>
    <property type="molecule type" value="Genomic_DNA"/>
</dbReference>
<evidence type="ECO:0000259" key="15">
    <source>
        <dbReference type="PROSITE" id="PS01124"/>
    </source>
</evidence>
<dbReference type="Gene3D" id="3.40.10.10">
    <property type="entry name" value="DNA Methylphosphotriester Repair Domain"/>
    <property type="match status" value="1"/>
</dbReference>
<dbReference type="SUPFAM" id="SSF55945">
    <property type="entry name" value="TATA-box binding protein-like"/>
    <property type="match status" value="1"/>
</dbReference>
<evidence type="ECO:0000256" key="2">
    <source>
        <dbReference type="ARBA" id="ARBA00001947"/>
    </source>
</evidence>
<evidence type="ECO:0000256" key="11">
    <source>
        <dbReference type="ARBA" id="ARBA00023125"/>
    </source>
</evidence>
<dbReference type="CDD" id="cd00056">
    <property type="entry name" value="ENDO3c"/>
    <property type="match status" value="1"/>
</dbReference>
<dbReference type="Gene3D" id="1.10.1670.10">
    <property type="entry name" value="Helix-hairpin-Helix base-excision DNA repair enzymes (C-terminal)"/>
    <property type="match status" value="1"/>
</dbReference>
<evidence type="ECO:0000256" key="13">
    <source>
        <dbReference type="ARBA" id="ARBA00023163"/>
    </source>
</evidence>
<dbReference type="Pfam" id="PF02805">
    <property type="entry name" value="Ada_Zn_binding"/>
    <property type="match status" value="1"/>
</dbReference>
<dbReference type="InterPro" id="IPR051912">
    <property type="entry name" value="Alkylbase_DNA_Glycosylase/TA"/>
</dbReference>
<dbReference type="Pfam" id="PF06029">
    <property type="entry name" value="AlkA_N"/>
    <property type="match status" value="1"/>
</dbReference>
<comment type="similarity">
    <text evidence="3">Belongs to the alkylbase DNA glycosidase AlkA family.</text>
</comment>
<dbReference type="InterPro" id="IPR035451">
    <property type="entry name" value="Ada-like_dom_sf"/>
</dbReference>
<keyword evidence="8" id="KW-0227">DNA damage</keyword>
<dbReference type="Gene3D" id="1.10.340.30">
    <property type="entry name" value="Hypothetical protein, domain 2"/>
    <property type="match status" value="1"/>
</dbReference>
<reference evidence="16 17" key="1">
    <citation type="submission" date="2019-08" db="EMBL/GenBank/DDBJ databases">
        <authorList>
            <person name="Peeters C."/>
        </authorList>
    </citation>
    <scope>NUCLEOTIDE SEQUENCE [LARGE SCALE GENOMIC DNA]</scope>
    <source>
        <strain evidence="16 17">LMG 20602</strain>
    </source>
</reference>
<evidence type="ECO:0000313" key="16">
    <source>
        <dbReference type="EMBL" id="VVE09142.1"/>
    </source>
</evidence>
<dbReference type="InterPro" id="IPR009057">
    <property type="entry name" value="Homeodomain-like_sf"/>
</dbReference>
<dbReference type="PANTHER" id="PTHR43003">
    <property type="entry name" value="DNA-3-METHYLADENINE GLYCOSYLASE"/>
    <property type="match status" value="1"/>
</dbReference>
<keyword evidence="17" id="KW-1185">Reference proteome</keyword>
<name>A0ABY6W0P3_9BURK</name>
<gene>
    <name evidence="16" type="ORF">PCA20602_02539</name>
</gene>
<evidence type="ECO:0000256" key="14">
    <source>
        <dbReference type="ARBA" id="ARBA00023204"/>
    </source>
</evidence>
<evidence type="ECO:0000256" key="3">
    <source>
        <dbReference type="ARBA" id="ARBA00010817"/>
    </source>
</evidence>
<dbReference type="Pfam" id="PF00730">
    <property type="entry name" value="HhH-GPD"/>
    <property type="match status" value="1"/>
</dbReference>
<dbReference type="InterPro" id="IPR037046">
    <property type="entry name" value="AlkA_N_sf"/>
</dbReference>
<evidence type="ECO:0000256" key="1">
    <source>
        <dbReference type="ARBA" id="ARBA00000086"/>
    </source>
</evidence>
<dbReference type="SUPFAM" id="SSF48150">
    <property type="entry name" value="DNA-glycosylase"/>
    <property type="match status" value="1"/>
</dbReference>
<feature type="domain" description="HTH araC/xylS-type" evidence="15">
    <location>
        <begin position="95"/>
        <end position="193"/>
    </location>
</feature>
<dbReference type="Pfam" id="PF12833">
    <property type="entry name" value="HTH_18"/>
    <property type="match status" value="1"/>
</dbReference>
<keyword evidence="5" id="KW-0489">Methyltransferase</keyword>
<dbReference type="PROSITE" id="PS00041">
    <property type="entry name" value="HTH_ARAC_FAMILY_1"/>
    <property type="match status" value="1"/>
</dbReference>
<dbReference type="SMART" id="SM01009">
    <property type="entry name" value="AlkA_N"/>
    <property type="match status" value="1"/>
</dbReference>
<evidence type="ECO:0000256" key="5">
    <source>
        <dbReference type="ARBA" id="ARBA00022603"/>
    </source>
</evidence>
<protein>
    <recommendedName>
        <fullName evidence="4">DNA-3-methyladenine glycosylase II</fullName>
        <ecNumber evidence="4">3.2.2.21</ecNumber>
    </recommendedName>
</protein>
<keyword evidence="10" id="KW-0805">Transcription regulation</keyword>
<sequence>MFPRTALPMTLDPEVCYKAVSARDRRFDGWFFVGVSSTGIYCRPVCNVRTPRFENCSFYGSAAAAEKAGYRPCLKCRPELAPGSARFDASRELADAAAAMIDEGFLNHAALPDLAARIGITERHLRRIFADEFGVSPVEYAQTQRLLLAKRLLTDTALPVTEVALASGFGSVRRFNGLFKSRYGFAPGRLRLSAHNARMARMAALPDGDLVFQLAYRPPFAWHALLDFLGDRAIEGVERREGDVYTRTLRIERQNAQPITGWCRVSPLPDRHALQVTLPPALAGSVPQVLGKLRHLFDLGARPDVIDAHLGPLAGATPGLRVPGAVDGFEIALRAIVGQQITVKGARRLLGRLAQRFGTPLPAPAHGLTHTFPSAAQMLAVPVNALGEAGIIRSRIAAIHGVAQAIVEGRLRLDPLAPIDSTMASLLAIKGIGPWTAQYIAMRALGSPDAMPVDDLVLRQALGVANGRAVASRAHQWAPWRAYAALHIWRAAAQGPAGQPVETLQEAIA</sequence>
<evidence type="ECO:0000256" key="10">
    <source>
        <dbReference type="ARBA" id="ARBA00023015"/>
    </source>
</evidence>
<dbReference type="Gene3D" id="3.30.310.20">
    <property type="entry name" value="DNA-3-methyladenine glycosylase AlkA, N-terminal domain"/>
    <property type="match status" value="1"/>
</dbReference>
<keyword evidence="11" id="KW-0238">DNA-binding</keyword>
<evidence type="ECO:0000313" key="17">
    <source>
        <dbReference type="Proteomes" id="UP000366065"/>
    </source>
</evidence>
<keyword evidence="13" id="KW-0804">Transcription</keyword>
<dbReference type="InterPro" id="IPR011257">
    <property type="entry name" value="DNA_glycosylase"/>
</dbReference>
<comment type="caution">
    <text evidence="16">The sequence shown here is derived from an EMBL/GenBank/DDBJ whole genome shotgun (WGS) entry which is preliminary data.</text>
</comment>
<keyword evidence="14" id="KW-0234">DNA repair</keyword>
<dbReference type="InterPro" id="IPR018060">
    <property type="entry name" value="HTH_AraC"/>
</dbReference>
<dbReference type="PANTHER" id="PTHR43003:SF13">
    <property type="entry name" value="DNA-3-METHYLADENINE GLYCOSYLASE 2"/>
    <property type="match status" value="1"/>
</dbReference>
<dbReference type="Gene3D" id="1.10.10.60">
    <property type="entry name" value="Homeodomain-like"/>
    <property type="match status" value="1"/>
</dbReference>
<dbReference type="PROSITE" id="PS01124">
    <property type="entry name" value="HTH_ARAC_FAMILY_2"/>
    <property type="match status" value="1"/>
</dbReference>
<dbReference type="SMART" id="SM00342">
    <property type="entry name" value="HTH_ARAC"/>
    <property type="match status" value="1"/>
</dbReference>
<keyword evidence="6" id="KW-0808">Transferase</keyword>
<evidence type="ECO:0000256" key="7">
    <source>
        <dbReference type="ARBA" id="ARBA00022723"/>
    </source>
</evidence>
<dbReference type="PROSITE" id="PS00516">
    <property type="entry name" value="ALKYLBASE_DNA_GLYCOS"/>
    <property type="match status" value="1"/>
</dbReference>
<dbReference type="SUPFAM" id="SSF46689">
    <property type="entry name" value="Homeodomain-like"/>
    <property type="match status" value="2"/>
</dbReference>
<dbReference type="InterPro" id="IPR000035">
    <property type="entry name" value="Alkylbase_DNA_glycsylse_CS"/>
</dbReference>
<evidence type="ECO:0000256" key="6">
    <source>
        <dbReference type="ARBA" id="ARBA00022679"/>
    </source>
</evidence>
<evidence type="ECO:0000256" key="8">
    <source>
        <dbReference type="ARBA" id="ARBA00022763"/>
    </source>
</evidence>
<comment type="cofactor">
    <cofactor evidence="2">
        <name>Zn(2+)</name>
        <dbReference type="ChEBI" id="CHEBI:29105"/>
    </cofactor>
</comment>
<comment type="catalytic activity">
    <reaction evidence="1">
        <text>Hydrolysis of alkylated DNA, releasing 3-methyladenine, 3-methylguanine, 7-methylguanine and 7-methyladenine.</text>
        <dbReference type="EC" id="3.2.2.21"/>
    </reaction>
</comment>
<organism evidence="16 17">
    <name type="scientific">Pandoraea capi</name>
    <dbReference type="NCBI Taxonomy" id="2508286"/>
    <lineage>
        <taxon>Bacteria</taxon>
        <taxon>Pseudomonadati</taxon>
        <taxon>Pseudomonadota</taxon>
        <taxon>Betaproteobacteria</taxon>
        <taxon>Burkholderiales</taxon>
        <taxon>Burkholderiaceae</taxon>
        <taxon>Pandoraea</taxon>
    </lineage>
</organism>
<dbReference type="InterPro" id="IPR018062">
    <property type="entry name" value="HTH_AraC-typ_CS"/>
</dbReference>
<evidence type="ECO:0000256" key="9">
    <source>
        <dbReference type="ARBA" id="ARBA00022833"/>
    </source>
</evidence>
<dbReference type="SMART" id="SM00478">
    <property type="entry name" value="ENDO3c"/>
    <property type="match status" value="1"/>
</dbReference>
<dbReference type="EC" id="3.2.2.21" evidence="4"/>
<keyword evidence="12" id="KW-0010">Activator</keyword>
<dbReference type="Proteomes" id="UP000366065">
    <property type="component" value="Unassembled WGS sequence"/>
</dbReference>
<dbReference type="InterPro" id="IPR010316">
    <property type="entry name" value="AlkA_N"/>
</dbReference>
<evidence type="ECO:0000256" key="4">
    <source>
        <dbReference type="ARBA" id="ARBA00012000"/>
    </source>
</evidence>
<accession>A0ABY6W0P3</accession>
<dbReference type="InterPro" id="IPR003265">
    <property type="entry name" value="HhH-GPD_domain"/>
</dbReference>
<keyword evidence="9" id="KW-0862">Zinc</keyword>
<evidence type="ECO:0000256" key="12">
    <source>
        <dbReference type="ARBA" id="ARBA00023159"/>
    </source>
</evidence>
<dbReference type="SUPFAM" id="SSF57884">
    <property type="entry name" value="Ada DNA repair protein, N-terminal domain (N-Ada 10)"/>
    <property type="match status" value="1"/>
</dbReference>
<keyword evidence="7" id="KW-0479">Metal-binding</keyword>